<gene>
    <name evidence="2" type="ORF">C7435_2757</name>
</gene>
<sequence length="125" mass="14020">MLLAREGLAVRRFTGKRRPMVVPSRFTQRRSLGFRSDAPTDERRLGTLSVVNDCIREAPAITGDTSSREPTSRKAGPLPWPSGVGLQPEAERPAAVQERSAFVGQRPDQRFRSTREITHAMMEIF</sequence>
<dbReference type="Proteomes" id="UP000273675">
    <property type="component" value="Unassembled WGS sequence"/>
</dbReference>
<evidence type="ECO:0000313" key="3">
    <source>
        <dbReference type="Proteomes" id="UP000273675"/>
    </source>
</evidence>
<name>A0A495D275_9PROT</name>
<evidence type="ECO:0000313" key="2">
    <source>
        <dbReference type="EMBL" id="RKQ95652.1"/>
    </source>
</evidence>
<reference evidence="2 3" key="1">
    <citation type="submission" date="2018-10" db="EMBL/GenBank/DDBJ databases">
        <title>Genomic Encyclopedia of Type Strains, Phase IV (KMG-IV): sequencing the most valuable type-strain genomes for metagenomic binning, comparative biology and taxonomic classification.</title>
        <authorList>
            <person name="Goeker M."/>
        </authorList>
    </citation>
    <scope>NUCLEOTIDE SEQUENCE [LARGE SCALE GENOMIC DNA]</scope>
    <source>
        <strain evidence="2 3">DSM 4734</strain>
    </source>
</reference>
<organism evidence="2 3">
    <name type="scientific">Maricaulis maris</name>
    <dbReference type="NCBI Taxonomy" id="74318"/>
    <lineage>
        <taxon>Bacteria</taxon>
        <taxon>Pseudomonadati</taxon>
        <taxon>Pseudomonadota</taxon>
        <taxon>Alphaproteobacteria</taxon>
        <taxon>Maricaulales</taxon>
        <taxon>Maricaulaceae</taxon>
        <taxon>Maricaulis</taxon>
    </lineage>
</organism>
<protein>
    <submittedName>
        <fullName evidence="2">Uncharacterized protein</fullName>
    </submittedName>
</protein>
<feature type="region of interest" description="Disordered" evidence="1">
    <location>
        <begin position="58"/>
        <end position="109"/>
    </location>
</feature>
<evidence type="ECO:0000256" key="1">
    <source>
        <dbReference type="SAM" id="MobiDB-lite"/>
    </source>
</evidence>
<dbReference type="EMBL" id="RBIM01000006">
    <property type="protein sequence ID" value="RKQ95652.1"/>
    <property type="molecule type" value="Genomic_DNA"/>
</dbReference>
<proteinExistence type="predicted"/>
<dbReference type="AlphaFoldDB" id="A0A495D275"/>
<comment type="caution">
    <text evidence="2">The sequence shown here is derived from an EMBL/GenBank/DDBJ whole genome shotgun (WGS) entry which is preliminary data.</text>
</comment>
<accession>A0A495D275</accession>